<evidence type="ECO:0000313" key="3">
    <source>
        <dbReference type="EMBL" id="SDF27729.1"/>
    </source>
</evidence>
<proteinExistence type="predicted"/>
<feature type="domain" description="SMP-30/Gluconolactonase/LRE-like region" evidence="2">
    <location>
        <begin position="43"/>
        <end position="278"/>
    </location>
</feature>
<evidence type="ECO:0000256" key="1">
    <source>
        <dbReference type="SAM" id="SignalP"/>
    </source>
</evidence>
<dbReference type="PANTHER" id="PTHR47572:SF5">
    <property type="entry name" value="BLR2277 PROTEIN"/>
    <property type="match status" value="1"/>
</dbReference>
<organism evidence="3 4">
    <name type="scientific">Chitinophaga filiformis</name>
    <name type="common">Myxococcus filiformis</name>
    <name type="synonym">Flexibacter filiformis</name>
    <dbReference type="NCBI Taxonomy" id="104663"/>
    <lineage>
        <taxon>Bacteria</taxon>
        <taxon>Pseudomonadati</taxon>
        <taxon>Bacteroidota</taxon>
        <taxon>Chitinophagia</taxon>
        <taxon>Chitinophagales</taxon>
        <taxon>Chitinophagaceae</taxon>
        <taxon>Chitinophaga</taxon>
    </lineage>
</organism>
<dbReference type="Pfam" id="PF08450">
    <property type="entry name" value="SGL"/>
    <property type="match status" value="1"/>
</dbReference>
<feature type="signal peptide" evidence="1">
    <location>
        <begin position="1"/>
        <end position="19"/>
    </location>
</feature>
<name>A0A1G7JTE6_CHIFI</name>
<protein>
    <submittedName>
        <fullName evidence="3">Sugar lactone lactonase YvrE</fullName>
    </submittedName>
</protein>
<evidence type="ECO:0000313" key="4">
    <source>
        <dbReference type="Proteomes" id="UP000199045"/>
    </source>
</evidence>
<dbReference type="Gene3D" id="2.120.10.30">
    <property type="entry name" value="TolB, C-terminal domain"/>
    <property type="match status" value="1"/>
</dbReference>
<dbReference type="Proteomes" id="UP000199045">
    <property type="component" value="Unassembled WGS sequence"/>
</dbReference>
<dbReference type="EMBL" id="FNBN01000001">
    <property type="protein sequence ID" value="SDF27729.1"/>
    <property type="molecule type" value="Genomic_DNA"/>
</dbReference>
<dbReference type="STRING" id="104663.SAMN04488121_1011351"/>
<dbReference type="AlphaFoldDB" id="A0A1G7JTE6"/>
<feature type="chain" id="PRO_5011597342" evidence="1">
    <location>
        <begin position="20"/>
        <end position="296"/>
    </location>
</feature>
<accession>A0A1G7JTE6</accession>
<dbReference type="InterPro" id="IPR011042">
    <property type="entry name" value="6-blade_b-propeller_TolB-like"/>
</dbReference>
<dbReference type="PANTHER" id="PTHR47572">
    <property type="entry name" value="LIPOPROTEIN-RELATED"/>
    <property type="match status" value="1"/>
</dbReference>
<dbReference type="InterPro" id="IPR051262">
    <property type="entry name" value="SMP-30/CGR1_Lactonase"/>
</dbReference>
<dbReference type="RefSeq" id="WP_089829978.1">
    <property type="nucleotide sequence ID" value="NZ_FNBN01000001.1"/>
</dbReference>
<gene>
    <name evidence="3" type="ORF">SAMN04488121_1011351</name>
</gene>
<keyword evidence="1" id="KW-0732">Signal</keyword>
<reference evidence="3 4" key="1">
    <citation type="submission" date="2016-10" db="EMBL/GenBank/DDBJ databases">
        <authorList>
            <person name="de Groot N.N."/>
        </authorList>
    </citation>
    <scope>NUCLEOTIDE SEQUENCE [LARGE SCALE GENOMIC DNA]</scope>
    <source>
        <strain evidence="3 4">DSM 527</strain>
    </source>
</reference>
<sequence>MKQHICLLLALTAGCAVMAQDKSTALYKAQDLTKENMFSVNIEGPNFDKAGNLYVVNYLHDGTIGKISTKDGSGEVFVTLPDSSVANSIQFNSKGNMYLPDFKGHNVLEVDMKTKKVSVYVHSDKMFQPNDLCISKKDVLFASDPDWKNSKGQIWRIDKGGKAVLMDGNMGTANGIELSPDEKTLYVNESVQRKIWKFDVDKDGNISNKKLFAEFPDYGFDGMKCDKAGNLYVARWGKGAIVVLAPDGKQVREIPLKGKQCSNLTFGGKDGKTVYVTLQDRKCMESFRVAIPGKRY</sequence>
<dbReference type="SUPFAM" id="SSF63829">
    <property type="entry name" value="Calcium-dependent phosphotriesterase"/>
    <property type="match status" value="1"/>
</dbReference>
<dbReference type="PROSITE" id="PS51257">
    <property type="entry name" value="PROKAR_LIPOPROTEIN"/>
    <property type="match status" value="1"/>
</dbReference>
<dbReference type="OrthoDB" id="241638at2"/>
<evidence type="ECO:0000259" key="2">
    <source>
        <dbReference type="Pfam" id="PF08450"/>
    </source>
</evidence>
<dbReference type="InterPro" id="IPR013658">
    <property type="entry name" value="SGL"/>
</dbReference>